<gene>
    <name evidence="1" type="ORF">TNCT_77221</name>
</gene>
<proteinExistence type="predicted"/>
<dbReference type="AlphaFoldDB" id="A0A8X6HYA5"/>
<evidence type="ECO:0000313" key="2">
    <source>
        <dbReference type="Proteomes" id="UP000887116"/>
    </source>
</evidence>
<reference evidence="1" key="1">
    <citation type="submission" date="2020-07" db="EMBL/GenBank/DDBJ databases">
        <title>Multicomponent nature underlies the extraordinary mechanical properties of spider dragline silk.</title>
        <authorList>
            <person name="Kono N."/>
            <person name="Nakamura H."/>
            <person name="Mori M."/>
            <person name="Yoshida Y."/>
            <person name="Ohtoshi R."/>
            <person name="Malay A.D."/>
            <person name="Moran D.A.P."/>
            <person name="Tomita M."/>
            <person name="Numata K."/>
            <person name="Arakawa K."/>
        </authorList>
    </citation>
    <scope>NUCLEOTIDE SEQUENCE</scope>
</reference>
<evidence type="ECO:0000313" key="1">
    <source>
        <dbReference type="EMBL" id="GFR11929.1"/>
    </source>
</evidence>
<name>A0A8X6HYA5_TRICU</name>
<organism evidence="1 2">
    <name type="scientific">Trichonephila clavata</name>
    <name type="common">Joro spider</name>
    <name type="synonym">Nephila clavata</name>
    <dbReference type="NCBI Taxonomy" id="2740835"/>
    <lineage>
        <taxon>Eukaryota</taxon>
        <taxon>Metazoa</taxon>
        <taxon>Ecdysozoa</taxon>
        <taxon>Arthropoda</taxon>
        <taxon>Chelicerata</taxon>
        <taxon>Arachnida</taxon>
        <taxon>Araneae</taxon>
        <taxon>Araneomorphae</taxon>
        <taxon>Entelegynae</taxon>
        <taxon>Araneoidea</taxon>
        <taxon>Nephilidae</taxon>
        <taxon>Trichonephila</taxon>
    </lineage>
</organism>
<comment type="caution">
    <text evidence="1">The sequence shown here is derived from an EMBL/GenBank/DDBJ whole genome shotgun (WGS) entry which is preliminary data.</text>
</comment>
<dbReference type="OrthoDB" id="10465560at2759"/>
<keyword evidence="2" id="KW-1185">Reference proteome</keyword>
<accession>A0A8X6HYA5</accession>
<dbReference type="EMBL" id="BMAO01036601">
    <property type="protein sequence ID" value="GFR11929.1"/>
    <property type="molecule type" value="Genomic_DNA"/>
</dbReference>
<sequence length="96" mass="11060">MTLLSASKLLEHCTPHMQQPPTWITTSVPLSGQQQRLLRDVHFLDVMPKNLQLQISSSFCLMQKTLLSFAILHTLHVVICSQCRNETFRILIIQFN</sequence>
<protein>
    <submittedName>
        <fullName evidence="1">Uncharacterized protein</fullName>
    </submittedName>
</protein>
<dbReference type="Proteomes" id="UP000887116">
    <property type="component" value="Unassembled WGS sequence"/>
</dbReference>